<feature type="transmembrane region" description="Helical" evidence="7">
    <location>
        <begin position="207"/>
        <end position="229"/>
    </location>
</feature>
<dbReference type="STRING" id="77635.BISU_0401"/>
<dbReference type="Gene3D" id="1.20.1080.10">
    <property type="entry name" value="Glycerol uptake facilitator protein"/>
    <property type="match status" value="1"/>
</dbReference>
<evidence type="ECO:0000256" key="2">
    <source>
        <dbReference type="ARBA" id="ARBA00006175"/>
    </source>
</evidence>
<reference evidence="8 9" key="1">
    <citation type="submission" date="2014-03" db="EMBL/GenBank/DDBJ databases">
        <title>Genomics of Bifidobacteria.</title>
        <authorList>
            <person name="Ventura M."/>
            <person name="Milani C."/>
            <person name="Lugli G.A."/>
        </authorList>
    </citation>
    <scope>NUCLEOTIDE SEQUENCE [LARGE SCALE GENOMIC DNA]</scope>
    <source>
        <strain evidence="8 9">LMG 11597</strain>
    </source>
</reference>
<organism evidence="8 9">
    <name type="scientific">Bifidobacterium subtile</name>
    <dbReference type="NCBI Taxonomy" id="77635"/>
    <lineage>
        <taxon>Bacteria</taxon>
        <taxon>Bacillati</taxon>
        <taxon>Actinomycetota</taxon>
        <taxon>Actinomycetes</taxon>
        <taxon>Bifidobacteriales</taxon>
        <taxon>Bifidobacteriaceae</taxon>
        <taxon>Bifidobacterium</taxon>
    </lineage>
</organism>
<evidence type="ECO:0000256" key="1">
    <source>
        <dbReference type="ARBA" id="ARBA00004141"/>
    </source>
</evidence>
<dbReference type="PANTHER" id="PTHR19139:SF199">
    <property type="entry name" value="MIP17260P"/>
    <property type="match status" value="1"/>
</dbReference>
<dbReference type="GO" id="GO:0015250">
    <property type="term" value="F:water channel activity"/>
    <property type="evidence" value="ECO:0007669"/>
    <property type="project" value="TreeGrafter"/>
</dbReference>
<sequence length="238" mass="23807">MNLRKYAAEFIGTAILVLVGTGAVAGSTALTGATGLKGSPLALSTLVIALAFGISIVIAAYSVGNVSGAVLNPALTLGMLIDGRLSVADFVGYIVAQVLGALAGSGLLVAFTGSNKSLGANGYGDLSALHTGMGAAFLIETVLTFFFMLVVLGVTAKPEFSSVAGVVIGLTLSGLILIGLPFTGVGVNPARSLAPALFTGGEALSQVWLFIVAPLVGAALGALVHRYVLAPVYVDKKD</sequence>
<keyword evidence="3 6" id="KW-0812">Transmembrane</keyword>
<evidence type="ECO:0000256" key="4">
    <source>
        <dbReference type="ARBA" id="ARBA00022989"/>
    </source>
</evidence>
<keyword evidence="9" id="KW-1185">Reference proteome</keyword>
<feature type="transmembrane region" description="Helical" evidence="7">
    <location>
        <begin position="41"/>
        <end position="64"/>
    </location>
</feature>
<dbReference type="RefSeq" id="WP_033502610.1">
    <property type="nucleotide sequence ID" value="NZ_CP062939.1"/>
</dbReference>
<dbReference type="InterPro" id="IPR000425">
    <property type="entry name" value="MIP"/>
</dbReference>
<dbReference type="PRINTS" id="PR00783">
    <property type="entry name" value="MINTRINSICP"/>
</dbReference>
<dbReference type="eggNOG" id="COG0580">
    <property type="taxonomic scope" value="Bacteria"/>
</dbReference>
<comment type="similarity">
    <text evidence="2 6">Belongs to the MIP/aquaporin (TC 1.A.8) family.</text>
</comment>
<comment type="subcellular location">
    <subcellularLocation>
        <location evidence="1">Membrane</location>
        <topology evidence="1">Multi-pass membrane protein</topology>
    </subcellularLocation>
</comment>
<evidence type="ECO:0000256" key="6">
    <source>
        <dbReference type="RuleBase" id="RU000477"/>
    </source>
</evidence>
<dbReference type="Proteomes" id="UP000029055">
    <property type="component" value="Unassembled WGS sequence"/>
</dbReference>
<comment type="caution">
    <text evidence="8">The sequence shown here is derived from an EMBL/GenBank/DDBJ whole genome shotgun (WGS) entry which is preliminary data.</text>
</comment>
<keyword evidence="4 7" id="KW-1133">Transmembrane helix</keyword>
<dbReference type="GO" id="GO:0005886">
    <property type="term" value="C:plasma membrane"/>
    <property type="evidence" value="ECO:0007669"/>
    <property type="project" value="TreeGrafter"/>
</dbReference>
<keyword evidence="5 7" id="KW-0472">Membrane</keyword>
<dbReference type="Pfam" id="PF00230">
    <property type="entry name" value="MIP"/>
    <property type="match status" value="1"/>
</dbReference>
<dbReference type="SUPFAM" id="SSF81338">
    <property type="entry name" value="Aquaporin-like"/>
    <property type="match status" value="1"/>
</dbReference>
<protein>
    <submittedName>
        <fullName evidence="8">Aquaporin</fullName>
    </submittedName>
</protein>
<name>A0A087E824_9BIFI</name>
<evidence type="ECO:0000313" key="8">
    <source>
        <dbReference type="EMBL" id="KFJ03925.1"/>
    </source>
</evidence>
<feature type="transmembrane region" description="Helical" evidence="7">
    <location>
        <begin position="131"/>
        <end position="154"/>
    </location>
</feature>
<evidence type="ECO:0000256" key="3">
    <source>
        <dbReference type="ARBA" id="ARBA00022692"/>
    </source>
</evidence>
<dbReference type="PANTHER" id="PTHR19139">
    <property type="entry name" value="AQUAPORIN TRANSPORTER"/>
    <property type="match status" value="1"/>
</dbReference>
<gene>
    <name evidence="8" type="ORF">BISU_0401</name>
</gene>
<keyword evidence="6" id="KW-0813">Transport</keyword>
<dbReference type="InterPro" id="IPR023271">
    <property type="entry name" value="Aquaporin-like"/>
</dbReference>
<evidence type="ECO:0000256" key="5">
    <source>
        <dbReference type="ARBA" id="ARBA00023136"/>
    </source>
</evidence>
<evidence type="ECO:0000256" key="7">
    <source>
        <dbReference type="SAM" id="Phobius"/>
    </source>
</evidence>
<dbReference type="InterPro" id="IPR034294">
    <property type="entry name" value="Aquaporin_transptr"/>
</dbReference>
<proteinExistence type="inferred from homology"/>
<feature type="transmembrane region" description="Helical" evidence="7">
    <location>
        <begin position="85"/>
        <end position="111"/>
    </location>
</feature>
<evidence type="ECO:0000313" key="9">
    <source>
        <dbReference type="Proteomes" id="UP000029055"/>
    </source>
</evidence>
<dbReference type="EMBL" id="JGZR01000006">
    <property type="protein sequence ID" value="KFJ03925.1"/>
    <property type="molecule type" value="Genomic_DNA"/>
</dbReference>
<accession>A0A087E824</accession>
<dbReference type="AlphaFoldDB" id="A0A087E824"/>
<feature type="transmembrane region" description="Helical" evidence="7">
    <location>
        <begin position="166"/>
        <end position="187"/>
    </location>
</feature>